<dbReference type="InterPro" id="IPR045336">
    <property type="entry name" value="MmgE_PrpD_N"/>
</dbReference>
<dbReference type="RefSeq" id="WP_396679624.1">
    <property type="nucleotide sequence ID" value="NZ_JBIRPU010000008.1"/>
</dbReference>
<dbReference type="InterPro" id="IPR042188">
    <property type="entry name" value="MmgE/PrpD_sf_2"/>
</dbReference>
<dbReference type="PANTHER" id="PTHR16943:SF8">
    <property type="entry name" value="2-METHYLCITRATE DEHYDRATASE"/>
    <property type="match status" value="1"/>
</dbReference>
<sequence>MTTTDPAAHELARGLVDLSRTGLTSELRAHAARSLLNVVATATGACRDRAVEIVIATALDNGGERRCPVPGRRERLDPLSAALATGLAAHLDDFDDTHLETVVHPGAAVLGAVVAVLPDHETTGPRLLDAVALGLETQLRLARAMTPWHYDDGWHITGTVGAPGAAVTAGLLMGLSPGQLGNAIAIASSMTLGHREGFGTMVKPFHPGKAAANGVLAAALARRDFTGSPTALEGPRGYFRALSPTTDLARLTTELGTRWEFLDNTVKLYPCGIVAHPAIEAAERLHARLAGRTPVAVRVHCHPLVAELTGNPAPDTGLAARFSTMHGVAAALADGVVGLAQYEDARVVAPDVTALRAVTTLIIDESMARDAATVEVVVSDGPVLTESVTHARGSVARPMTDTELDLKVTALVERTRPGQGPEVIAAVRGLPSATSCGDLLTTIVGEPA</sequence>
<dbReference type="Pfam" id="PF03972">
    <property type="entry name" value="MmgE_PrpD_N"/>
    <property type="match status" value="1"/>
</dbReference>
<feature type="domain" description="MmgE/PrpD N-terminal" evidence="2">
    <location>
        <begin position="10"/>
        <end position="248"/>
    </location>
</feature>
<name>A0ABW7SPH4_9ACTN</name>
<dbReference type="InterPro" id="IPR042183">
    <property type="entry name" value="MmgE/PrpD_sf_1"/>
</dbReference>
<evidence type="ECO:0000256" key="1">
    <source>
        <dbReference type="ARBA" id="ARBA00006174"/>
    </source>
</evidence>
<proteinExistence type="inferred from homology"/>
<comment type="caution">
    <text evidence="4">The sequence shown here is derived from an EMBL/GenBank/DDBJ whole genome shotgun (WGS) entry which is preliminary data.</text>
</comment>
<gene>
    <name evidence="4" type="ORF">ACH4OY_14265</name>
</gene>
<dbReference type="PANTHER" id="PTHR16943">
    <property type="entry name" value="2-METHYLCITRATE DEHYDRATASE-RELATED"/>
    <property type="match status" value="1"/>
</dbReference>
<dbReference type="Proteomes" id="UP001611075">
    <property type="component" value="Unassembled WGS sequence"/>
</dbReference>
<accession>A0ABW7SPH4</accession>
<dbReference type="EMBL" id="JBIRPU010000008">
    <property type="protein sequence ID" value="MFI0793838.1"/>
    <property type="molecule type" value="Genomic_DNA"/>
</dbReference>
<evidence type="ECO:0000259" key="3">
    <source>
        <dbReference type="Pfam" id="PF19305"/>
    </source>
</evidence>
<dbReference type="Pfam" id="PF19305">
    <property type="entry name" value="MmgE_PrpD_C"/>
    <property type="match status" value="1"/>
</dbReference>
<dbReference type="SUPFAM" id="SSF103378">
    <property type="entry name" value="2-methylcitrate dehydratase PrpD"/>
    <property type="match status" value="1"/>
</dbReference>
<dbReference type="Gene3D" id="1.10.4100.10">
    <property type="entry name" value="2-methylcitrate dehydratase PrpD"/>
    <property type="match status" value="1"/>
</dbReference>
<evidence type="ECO:0000313" key="4">
    <source>
        <dbReference type="EMBL" id="MFI0793838.1"/>
    </source>
</evidence>
<organism evidence="4 5">
    <name type="scientific">Micromonospora rubida</name>
    <dbReference type="NCBI Taxonomy" id="2697657"/>
    <lineage>
        <taxon>Bacteria</taxon>
        <taxon>Bacillati</taxon>
        <taxon>Actinomycetota</taxon>
        <taxon>Actinomycetes</taxon>
        <taxon>Micromonosporales</taxon>
        <taxon>Micromonosporaceae</taxon>
        <taxon>Micromonospora</taxon>
    </lineage>
</organism>
<dbReference type="Gene3D" id="3.30.1330.120">
    <property type="entry name" value="2-methylcitrate dehydratase PrpD"/>
    <property type="match status" value="1"/>
</dbReference>
<reference evidence="4 5" key="1">
    <citation type="submission" date="2024-10" db="EMBL/GenBank/DDBJ databases">
        <title>The Natural Products Discovery Center: Release of the First 8490 Sequenced Strains for Exploring Actinobacteria Biosynthetic Diversity.</title>
        <authorList>
            <person name="Kalkreuter E."/>
            <person name="Kautsar S.A."/>
            <person name="Yang D."/>
            <person name="Bader C.D."/>
            <person name="Teijaro C.N."/>
            <person name="Fluegel L."/>
            <person name="Davis C.M."/>
            <person name="Simpson J.R."/>
            <person name="Lauterbach L."/>
            <person name="Steele A.D."/>
            <person name="Gui C."/>
            <person name="Meng S."/>
            <person name="Li G."/>
            <person name="Viehrig K."/>
            <person name="Ye F."/>
            <person name="Su P."/>
            <person name="Kiefer A.F."/>
            <person name="Nichols A."/>
            <person name="Cepeda A.J."/>
            <person name="Yan W."/>
            <person name="Fan B."/>
            <person name="Jiang Y."/>
            <person name="Adhikari A."/>
            <person name="Zheng C.-J."/>
            <person name="Schuster L."/>
            <person name="Cowan T.M."/>
            <person name="Smanski M.J."/>
            <person name="Chevrette M.G."/>
            <person name="De Carvalho L.P.S."/>
            <person name="Shen B."/>
        </authorList>
    </citation>
    <scope>NUCLEOTIDE SEQUENCE [LARGE SCALE GENOMIC DNA]</scope>
    <source>
        <strain evidence="4 5">NPDC021253</strain>
    </source>
</reference>
<evidence type="ECO:0000259" key="2">
    <source>
        <dbReference type="Pfam" id="PF03972"/>
    </source>
</evidence>
<protein>
    <submittedName>
        <fullName evidence="4">MmgE/PrpD family protein</fullName>
    </submittedName>
</protein>
<dbReference type="InterPro" id="IPR005656">
    <property type="entry name" value="MmgE_PrpD"/>
</dbReference>
<dbReference type="InterPro" id="IPR036148">
    <property type="entry name" value="MmgE/PrpD_sf"/>
</dbReference>
<keyword evidence="5" id="KW-1185">Reference proteome</keyword>
<comment type="similarity">
    <text evidence="1">Belongs to the PrpD family.</text>
</comment>
<feature type="domain" description="MmgE/PrpD C-terminal" evidence="3">
    <location>
        <begin position="269"/>
        <end position="417"/>
    </location>
</feature>
<evidence type="ECO:0000313" key="5">
    <source>
        <dbReference type="Proteomes" id="UP001611075"/>
    </source>
</evidence>
<dbReference type="InterPro" id="IPR045337">
    <property type="entry name" value="MmgE_PrpD_C"/>
</dbReference>